<dbReference type="Proteomes" id="UP000799118">
    <property type="component" value="Unassembled WGS sequence"/>
</dbReference>
<evidence type="ECO:0000313" key="4">
    <source>
        <dbReference type="EMBL" id="KAE9402913.1"/>
    </source>
</evidence>
<keyword evidence="5" id="KW-1185">Reference proteome</keyword>
<dbReference type="OrthoDB" id="367221at2759"/>
<dbReference type="PANTHER" id="PTHR13452">
    <property type="entry name" value="THUMP DOMAIN CONTAINING PROTEIN 1-RELATED"/>
    <property type="match status" value="1"/>
</dbReference>
<feature type="region of interest" description="Disordered" evidence="2">
    <location>
        <begin position="1"/>
        <end position="31"/>
    </location>
</feature>
<dbReference type="SMART" id="SM00981">
    <property type="entry name" value="THUMP"/>
    <property type="match status" value="1"/>
</dbReference>
<feature type="domain" description="THUMP" evidence="3">
    <location>
        <begin position="135"/>
        <end position="242"/>
    </location>
</feature>
<dbReference type="Pfam" id="PF02926">
    <property type="entry name" value="THUMP"/>
    <property type="match status" value="1"/>
</dbReference>
<dbReference type="GO" id="GO:0003723">
    <property type="term" value="F:RNA binding"/>
    <property type="evidence" value="ECO:0007669"/>
    <property type="project" value="UniProtKB-UniRule"/>
</dbReference>
<evidence type="ECO:0000256" key="1">
    <source>
        <dbReference type="PROSITE-ProRule" id="PRU00529"/>
    </source>
</evidence>
<name>A0A6A4HYQ8_9AGAR</name>
<evidence type="ECO:0000259" key="3">
    <source>
        <dbReference type="PROSITE" id="PS51165"/>
    </source>
</evidence>
<keyword evidence="1" id="KW-0694">RNA-binding</keyword>
<sequence>MADSKRKSQNSDKRRKRRYLSDGMSSKKHVEGPGVWVSCVKGKEKQTVGELYDLFDSVAADLWPIDTPGLSDNSEDEDGGELSIEDQINSEVTAFKRPRSEQRFASCQTSTPCVVFISCKSPVDPVQLVETHIRNVKATGVTRTRYTHRFVPVSATCYASLADIQALCKTILERCLSQDSEESSHTYKIELRMRNHTTLARLAVIQAIAECVPDRYKVDLSDPDMFILVEMFKSVCGMSITKDYYTLHKYNVVELANDNAKAVQEESRVPQT</sequence>
<dbReference type="InterPro" id="IPR040183">
    <property type="entry name" value="THUMPD1-like"/>
</dbReference>
<dbReference type="EMBL" id="ML769430">
    <property type="protein sequence ID" value="KAE9402913.1"/>
    <property type="molecule type" value="Genomic_DNA"/>
</dbReference>
<dbReference type="AlphaFoldDB" id="A0A6A4HYQ8"/>
<evidence type="ECO:0000313" key="5">
    <source>
        <dbReference type="Proteomes" id="UP000799118"/>
    </source>
</evidence>
<dbReference type="FunFam" id="3.30.2300.10:FF:000001">
    <property type="entry name" value="THUMP domain-containing protein 1"/>
    <property type="match status" value="1"/>
</dbReference>
<organism evidence="4 5">
    <name type="scientific">Gymnopus androsaceus JB14</name>
    <dbReference type="NCBI Taxonomy" id="1447944"/>
    <lineage>
        <taxon>Eukaryota</taxon>
        <taxon>Fungi</taxon>
        <taxon>Dikarya</taxon>
        <taxon>Basidiomycota</taxon>
        <taxon>Agaricomycotina</taxon>
        <taxon>Agaricomycetes</taxon>
        <taxon>Agaricomycetidae</taxon>
        <taxon>Agaricales</taxon>
        <taxon>Marasmiineae</taxon>
        <taxon>Omphalotaceae</taxon>
        <taxon>Gymnopus</taxon>
    </lineage>
</organism>
<feature type="compositionally biased region" description="Basic and acidic residues" evidence="2">
    <location>
        <begin position="1"/>
        <end position="12"/>
    </location>
</feature>
<accession>A0A6A4HYQ8</accession>
<reference evidence="4" key="1">
    <citation type="journal article" date="2019" name="Environ. Microbiol.">
        <title>Fungal ecological strategies reflected in gene transcription - a case study of two litter decomposers.</title>
        <authorList>
            <person name="Barbi F."/>
            <person name="Kohler A."/>
            <person name="Barry K."/>
            <person name="Baskaran P."/>
            <person name="Daum C."/>
            <person name="Fauchery L."/>
            <person name="Ihrmark K."/>
            <person name="Kuo A."/>
            <person name="LaButti K."/>
            <person name="Lipzen A."/>
            <person name="Morin E."/>
            <person name="Grigoriev I.V."/>
            <person name="Henrissat B."/>
            <person name="Lindahl B."/>
            <person name="Martin F."/>
        </authorList>
    </citation>
    <scope>NUCLEOTIDE SEQUENCE</scope>
    <source>
        <strain evidence="4">JB14</strain>
    </source>
</reference>
<protein>
    <recommendedName>
        <fullName evidence="3">THUMP domain-containing protein</fullName>
    </recommendedName>
</protein>
<dbReference type="GO" id="GO:0006400">
    <property type="term" value="P:tRNA modification"/>
    <property type="evidence" value="ECO:0007669"/>
    <property type="project" value="InterPro"/>
</dbReference>
<proteinExistence type="predicted"/>
<dbReference type="PROSITE" id="PS51165">
    <property type="entry name" value="THUMP"/>
    <property type="match status" value="1"/>
</dbReference>
<dbReference type="CDD" id="cd11717">
    <property type="entry name" value="THUMP_THUMPD1_like"/>
    <property type="match status" value="1"/>
</dbReference>
<evidence type="ECO:0000256" key="2">
    <source>
        <dbReference type="SAM" id="MobiDB-lite"/>
    </source>
</evidence>
<dbReference type="Gene3D" id="3.30.2300.10">
    <property type="entry name" value="THUMP superfamily"/>
    <property type="match status" value="1"/>
</dbReference>
<gene>
    <name evidence="4" type="ORF">BT96DRAFT_964632</name>
</gene>
<dbReference type="PANTHER" id="PTHR13452:SF10">
    <property type="entry name" value="THUMP DOMAIN-CONTAINING PROTEIN 1"/>
    <property type="match status" value="1"/>
</dbReference>
<dbReference type="InterPro" id="IPR004114">
    <property type="entry name" value="THUMP_dom"/>
</dbReference>
<dbReference type="SUPFAM" id="SSF143437">
    <property type="entry name" value="THUMP domain-like"/>
    <property type="match status" value="1"/>
</dbReference>